<evidence type="ECO:0000313" key="3">
    <source>
        <dbReference type="Proteomes" id="UP000179219"/>
    </source>
</evidence>
<organism evidence="2 3">
    <name type="scientific">Candidatus Woesebacteria bacterium RBG_13_34_9</name>
    <dbReference type="NCBI Taxonomy" id="1802477"/>
    <lineage>
        <taxon>Bacteria</taxon>
        <taxon>Candidatus Woeseibacteriota</taxon>
    </lineage>
</organism>
<sequence>MKDFKNQKTGMKKFLPLIILILGIGVLITVFFVNKSKNTSENSFTQEEKALIDVPLEKRPVVSLTPTSDGHYLKLKIEKLNLFNAVSLDYKLEYKVPGNPDQGVPGMVKLTGKDIFEADLLLGSESSGKYRYDEGVEQGSITLSYRNADGKLLARFKSDFHLQSDVGELTSLDGKFNYTLDKTQKGVFYITMPTIGNPDSSFTAVISKDGYAVFASI</sequence>
<keyword evidence="1" id="KW-1133">Transmembrane helix</keyword>
<keyword evidence="1" id="KW-0472">Membrane</keyword>
<keyword evidence="1" id="KW-0812">Transmembrane</keyword>
<comment type="caution">
    <text evidence="2">The sequence shown here is derived from an EMBL/GenBank/DDBJ whole genome shotgun (WGS) entry which is preliminary data.</text>
</comment>
<reference evidence="2 3" key="1">
    <citation type="journal article" date="2016" name="Nat. Commun.">
        <title>Thousands of microbial genomes shed light on interconnected biogeochemical processes in an aquifer system.</title>
        <authorList>
            <person name="Anantharaman K."/>
            <person name="Brown C.T."/>
            <person name="Hug L.A."/>
            <person name="Sharon I."/>
            <person name="Castelle C.J."/>
            <person name="Probst A.J."/>
            <person name="Thomas B.C."/>
            <person name="Singh A."/>
            <person name="Wilkins M.J."/>
            <person name="Karaoz U."/>
            <person name="Brodie E.L."/>
            <person name="Williams K.H."/>
            <person name="Hubbard S.S."/>
            <person name="Banfield J.F."/>
        </authorList>
    </citation>
    <scope>NUCLEOTIDE SEQUENCE [LARGE SCALE GENOMIC DNA]</scope>
</reference>
<dbReference type="Proteomes" id="UP000179219">
    <property type="component" value="Unassembled WGS sequence"/>
</dbReference>
<gene>
    <name evidence="2" type="ORF">A2159_01510</name>
</gene>
<dbReference type="AlphaFoldDB" id="A0A1F7X1S1"/>
<proteinExistence type="predicted"/>
<evidence type="ECO:0000256" key="1">
    <source>
        <dbReference type="SAM" id="Phobius"/>
    </source>
</evidence>
<accession>A0A1F7X1S1</accession>
<dbReference type="EMBL" id="MGFP01000032">
    <property type="protein sequence ID" value="OGM09044.1"/>
    <property type="molecule type" value="Genomic_DNA"/>
</dbReference>
<name>A0A1F7X1S1_9BACT</name>
<protein>
    <submittedName>
        <fullName evidence="2">Uncharacterized protein</fullName>
    </submittedName>
</protein>
<feature type="transmembrane region" description="Helical" evidence="1">
    <location>
        <begin position="14"/>
        <end position="33"/>
    </location>
</feature>
<evidence type="ECO:0000313" key="2">
    <source>
        <dbReference type="EMBL" id="OGM09044.1"/>
    </source>
</evidence>